<feature type="domain" description="Carboxylesterase type B" evidence="5">
    <location>
        <begin position="33"/>
        <end position="382"/>
    </location>
</feature>
<evidence type="ECO:0000256" key="1">
    <source>
        <dbReference type="ARBA" id="ARBA00005964"/>
    </source>
</evidence>
<dbReference type="SUPFAM" id="SSF53474">
    <property type="entry name" value="alpha/beta-Hydrolases"/>
    <property type="match status" value="1"/>
</dbReference>
<dbReference type="InterPro" id="IPR019826">
    <property type="entry name" value="Carboxylesterase_B_AS"/>
</dbReference>
<evidence type="ECO:0000256" key="2">
    <source>
        <dbReference type="ARBA" id="ARBA00022801"/>
    </source>
</evidence>
<reference evidence="6" key="1">
    <citation type="submission" date="2021-12" db="EMBL/GenBank/DDBJ databases">
        <authorList>
            <person name="Zaccaron A."/>
            <person name="Stergiopoulos I."/>
        </authorList>
    </citation>
    <scope>NUCLEOTIDE SEQUENCE</scope>
    <source>
        <strain evidence="6">Race5_Kim</strain>
    </source>
</reference>
<feature type="domain" description="Carboxylesterase type B" evidence="5">
    <location>
        <begin position="394"/>
        <end position="487"/>
    </location>
</feature>
<keyword evidence="7" id="KW-1185">Reference proteome</keyword>
<dbReference type="RefSeq" id="XP_047767871.1">
    <property type="nucleotide sequence ID" value="XM_047912347.1"/>
</dbReference>
<comment type="similarity">
    <text evidence="1 3">Belongs to the type-B carboxylesterase/lipase family.</text>
</comment>
<dbReference type="GeneID" id="71993077"/>
<gene>
    <name evidence="6" type="ORF">CLAFUR5_13199</name>
</gene>
<dbReference type="GO" id="GO:0052689">
    <property type="term" value="F:carboxylic ester hydrolase activity"/>
    <property type="evidence" value="ECO:0007669"/>
    <property type="project" value="TreeGrafter"/>
</dbReference>
<evidence type="ECO:0000256" key="4">
    <source>
        <dbReference type="SAM" id="MobiDB-lite"/>
    </source>
</evidence>
<feature type="compositionally biased region" description="Polar residues" evidence="4">
    <location>
        <begin position="30"/>
        <end position="41"/>
    </location>
</feature>
<dbReference type="OrthoDB" id="408631at2759"/>
<reference evidence="6" key="2">
    <citation type="journal article" date="2022" name="Microb. Genom.">
        <title>A chromosome-scale genome assembly of the tomato pathogen Cladosporium fulvum reveals a compartmentalized genome architecture and the presence of a dispensable chromosome.</title>
        <authorList>
            <person name="Zaccaron A.Z."/>
            <person name="Chen L.H."/>
            <person name="Samaras A."/>
            <person name="Stergiopoulos I."/>
        </authorList>
    </citation>
    <scope>NUCLEOTIDE SEQUENCE</scope>
    <source>
        <strain evidence="6">Race5_Kim</strain>
    </source>
</reference>
<evidence type="ECO:0000259" key="5">
    <source>
        <dbReference type="Pfam" id="PF00135"/>
    </source>
</evidence>
<dbReference type="KEGG" id="ffu:CLAFUR5_13199"/>
<dbReference type="InterPro" id="IPR029058">
    <property type="entry name" value="AB_hydrolase_fold"/>
</dbReference>
<dbReference type="Proteomes" id="UP000756132">
    <property type="component" value="Chromosome 11"/>
</dbReference>
<feature type="region of interest" description="Disordered" evidence="4">
    <location>
        <begin position="18"/>
        <end position="46"/>
    </location>
</feature>
<keyword evidence="3" id="KW-0732">Signal</keyword>
<dbReference type="Pfam" id="PF00135">
    <property type="entry name" value="COesterase"/>
    <property type="match status" value="2"/>
</dbReference>
<dbReference type="InterPro" id="IPR050654">
    <property type="entry name" value="AChE-related_enzymes"/>
</dbReference>
<feature type="signal peptide" evidence="3">
    <location>
        <begin position="1"/>
        <end position="16"/>
    </location>
</feature>
<dbReference type="PANTHER" id="PTHR43918">
    <property type="entry name" value="ACETYLCHOLINESTERASE"/>
    <property type="match status" value="1"/>
</dbReference>
<dbReference type="AlphaFoldDB" id="A0A9Q8PJ84"/>
<evidence type="ECO:0000256" key="3">
    <source>
        <dbReference type="RuleBase" id="RU361235"/>
    </source>
</evidence>
<dbReference type="OMA" id="ELACMRN"/>
<organism evidence="6 7">
    <name type="scientific">Passalora fulva</name>
    <name type="common">Tomato leaf mold</name>
    <name type="synonym">Cladosporium fulvum</name>
    <dbReference type="NCBI Taxonomy" id="5499"/>
    <lineage>
        <taxon>Eukaryota</taxon>
        <taxon>Fungi</taxon>
        <taxon>Dikarya</taxon>
        <taxon>Ascomycota</taxon>
        <taxon>Pezizomycotina</taxon>
        <taxon>Dothideomycetes</taxon>
        <taxon>Dothideomycetidae</taxon>
        <taxon>Mycosphaerellales</taxon>
        <taxon>Mycosphaerellaceae</taxon>
        <taxon>Fulvia</taxon>
    </lineage>
</organism>
<dbReference type="PROSITE" id="PS00122">
    <property type="entry name" value="CARBOXYLESTERASE_B_1"/>
    <property type="match status" value="1"/>
</dbReference>
<sequence length="525" mass="56322">MIVLTALSAYLAIASAGSPRRHHGGYKGSAQDQLTVSTSSGHVHGKIDPELPNVRQFLGVPFAQPPVKDLRWSAPQPLSQPDAHIEATELPPSCNQFLSSTLGFSTAEILEFNLQGLNKTGATSEDCLTASVWAPVNQQHGYGSRKGKKGEEALPVLIYIYGGSFSTGGQDVPYQIPAQWVDRTPDHIVVSFNYRVNIFGFPGAEGLDDQNVGLLDQRLAVEWVRENIAAFGGDPEQMIIFGQSAGAASVDYYNHAYPENPIVKGLIMESGTALIPIGGDPTGMSFTYVATQLGYTGSANDSAAVLSYMRSLPADEIENFVANHSNSGSSPGLSFGPTPDEKSVFANYTERALAGHQAKIPAIIGTNAQDGVTLAPYNPNGTNLTIADAAYLRTFLCPATQTIHLRQETGRLTYSYRYAGNFSNISPKPWIGAYHSAELPLLFGTHPNYRGESTELEYQTSCAMQDAWVAFAKDPESGLEGENWDVYERLGSQEVREFGAGVAAQDVSVAPLESMCNGAVPAEAT</sequence>
<keyword evidence="2 3" id="KW-0378">Hydrolase</keyword>
<proteinExistence type="inferred from homology"/>
<dbReference type="PANTHER" id="PTHR43918:SF4">
    <property type="entry name" value="CARBOXYLIC ESTER HYDROLASE"/>
    <property type="match status" value="1"/>
</dbReference>
<dbReference type="Gene3D" id="3.40.50.1820">
    <property type="entry name" value="alpha/beta hydrolase"/>
    <property type="match status" value="2"/>
</dbReference>
<evidence type="ECO:0000313" key="6">
    <source>
        <dbReference type="EMBL" id="UJO23505.1"/>
    </source>
</evidence>
<protein>
    <recommendedName>
        <fullName evidence="3">Carboxylic ester hydrolase</fullName>
        <ecNumber evidence="3">3.1.1.-</ecNumber>
    </recommendedName>
</protein>
<evidence type="ECO:0000313" key="7">
    <source>
        <dbReference type="Proteomes" id="UP000756132"/>
    </source>
</evidence>
<accession>A0A9Q8PJ84</accession>
<dbReference type="InterPro" id="IPR002018">
    <property type="entry name" value="CarbesteraseB"/>
</dbReference>
<dbReference type="EMBL" id="CP090173">
    <property type="protein sequence ID" value="UJO23505.1"/>
    <property type="molecule type" value="Genomic_DNA"/>
</dbReference>
<dbReference type="EC" id="3.1.1.-" evidence="3"/>
<name>A0A9Q8PJ84_PASFU</name>
<feature type="chain" id="PRO_5040542776" description="Carboxylic ester hydrolase" evidence="3">
    <location>
        <begin position="17"/>
        <end position="525"/>
    </location>
</feature>